<gene>
    <name evidence="1" type="ORF">FHT01_002750</name>
</gene>
<evidence type="ECO:0000313" key="2">
    <source>
        <dbReference type="Proteomes" id="UP000788153"/>
    </source>
</evidence>
<dbReference type="RefSeq" id="WP_140047653.1">
    <property type="nucleotide sequence ID" value="NZ_BAAAEV010000001.1"/>
</dbReference>
<dbReference type="EMBL" id="JAASQP010000001">
    <property type="protein sequence ID" value="NIJ25208.1"/>
    <property type="molecule type" value="Genomic_DNA"/>
</dbReference>
<proteinExistence type="predicted"/>
<name>A0ABX0U3Q6_9SPHN</name>
<accession>A0ABX0U3Q6</accession>
<organism evidence="1 2">
    <name type="scientific">Sphingomonas japonica</name>
    <dbReference type="NCBI Taxonomy" id="511662"/>
    <lineage>
        <taxon>Bacteria</taxon>
        <taxon>Pseudomonadati</taxon>
        <taxon>Pseudomonadota</taxon>
        <taxon>Alphaproteobacteria</taxon>
        <taxon>Sphingomonadales</taxon>
        <taxon>Sphingomonadaceae</taxon>
        <taxon>Sphingomonas</taxon>
    </lineage>
</organism>
<protein>
    <submittedName>
        <fullName evidence="1">Phage-related minor tail protein</fullName>
    </submittedName>
</protein>
<evidence type="ECO:0000313" key="1">
    <source>
        <dbReference type="EMBL" id="NIJ25208.1"/>
    </source>
</evidence>
<comment type="caution">
    <text evidence="1">The sequence shown here is derived from an EMBL/GenBank/DDBJ whole genome shotgun (WGS) entry which is preliminary data.</text>
</comment>
<keyword evidence="2" id="KW-1185">Reference proteome</keyword>
<sequence length="79" mass="8495">MRIDELLPRPSAAEPLEIPAELLDSVNRHQANLAALIANMKAAGIRDDMVEASVRTLVDSYASELSVAIRAFMKGSSDA</sequence>
<dbReference type="Proteomes" id="UP000788153">
    <property type="component" value="Unassembled WGS sequence"/>
</dbReference>
<reference evidence="1 2" key="1">
    <citation type="submission" date="2020-03" db="EMBL/GenBank/DDBJ databases">
        <title>Genomic Encyclopedia of Type Strains, Phase IV (KMG-IV): sequencing the most valuable type-strain genomes for metagenomic binning, comparative biology and taxonomic classification.</title>
        <authorList>
            <person name="Goeker M."/>
        </authorList>
    </citation>
    <scope>NUCLEOTIDE SEQUENCE [LARGE SCALE GENOMIC DNA]</scope>
    <source>
        <strain evidence="1 2">DSM 22753</strain>
    </source>
</reference>